<evidence type="ECO:0000259" key="3">
    <source>
        <dbReference type="Pfam" id="PF18912"/>
    </source>
</evidence>
<dbReference type="EMBL" id="FNAG01000012">
    <property type="protein sequence ID" value="SDD97410.1"/>
    <property type="molecule type" value="Genomic_DNA"/>
</dbReference>
<keyword evidence="5" id="KW-1185">Reference proteome</keyword>
<dbReference type="AlphaFoldDB" id="A0A1G6Z441"/>
<dbReference type="PANTHER" id="PTHR47505">
    <property type="entry name" value="DNA UTILIZATION PROTEIN YHGH"/>
    <property type="match status" value="1"/>
</dbReference>
<evidence type="ECO:0000313" key="5">
    <source>
        <dbReference type="Proteomes" id="UP000199603"/>
    </source>
</evidence>
<evidence type="ECO:0000313" key="4">
    <source>
        <dbReference type="EMBL" id="SDD97410.1"/>
    </source>
</evidence>
<dbReference type="OrthoDB" id="9793412at2"/>
<dbReference type="Proteomes" id="UP000199603">
    <property type="component" value="Unassembled WGS sequence"/>
</dbReference>
<dbReference type="RefSeq" id="WP_091244588.1">
    <property type="nucleotide sequence ID" value="NZ_FNAG01000012.1"/>
</dbReference>
<dbReference type="CDD" id="cd06223">
    <property type="entry name" value="PRTases_typeI"/>
    <property type="match status" value="1"/>
</dbReference>
<dbReference type="Pfam" id="PF18912">
    <property type="entry name" value="DZR_2"/>
    <property type="match status" value="1"/>
</dbReference>
<sequence length="244" mass="26565">MNAGVWTWRRPLQALTRLLLPPRCLHCGAPGAAGRDLCADCRDSLPHNACACPRCALPLPQPAPACGRCLKRPPPASAALAPFVYADPVDRWLPRFKFAHDLAAGRVLAELLLEDSRLAALIDGIDAVVPLPLHRTRLAERGYNQALELARPLARTLDLPLRQDWLKRVRATAPQTGLDARARRRNLRGAFVASAAMRGQRVLLVDDVITTGSSMLEATRACRRAGAIEVRVLAVARAPLAGRR</sequence>
<dbReference type="SUPFAM" id="SSF53271">
    <property type="entry name" value="PRTase-like"/>
    <property type="match status" value="1"/>
</dbReference>
<dbReference type="Pfam" id="PF00156">
    <property type="entry name" value="Pribosyltran"/>
    <property type="match status" value="1"/>
</dbReference>
<gene>
    <name evidence="4" type="ORF">SAMN04488509_11240</name>
</gene>
<dbReference type="InterPro" id="IPR000836">
    <property type="entry name" value="PRTase_dom"/>
</dbReference>
<name>A0A1G6Z441_9GAMM</name>
<organism evidence="4 5">
    <name type="scientific">Aquimonas voraii</name>
    <dbReference type="NCBI Taxonomy" id="265719"/>
    <lineage>
        <taxon>Bacteria</taxon>
        <taxon>Pseudomonadati</taxon>
        <taxon>Pseudomonadota</taxon>
        <taxon>Gammaproteobacteria</taxon>
        <taxon>Lysobacterales</taxon>
        <taxon>Lysobacteraceae</taxon>
        <taxon>Aquimonas</taxon>
    </lineage>
</organism>
<evidence type="ECO:0000259" key="2">
    <source>
        <dbReference type="Pfam" id="PF00156"/>
    </source>
</evidence>
<reference evidence="4 5" key="1">
    <citation type="submission" date="2016-10" db="EMBL/GenBank/DDBJ databases">
        <authorList>
            <person name="de Groot N.N."/>
        </authorList>
    </citation>
    <scope>NUCLEOTIDE SEQUENCE [LARGE SCALE GENOMIC DNA]</scope>
    <source>
        <strain evidence="4 5">DSM 16957</strain>
    </source>
</reference>
<dbReference type="InterPro" id="IPR044005">
    <property type="entry name" value="DZR_2"/>
</dbReference>
<accession>A0A1G6Z441</accession>
<dbReference type="Gene3D" id="3.40.50.2020">
    <property type="match status" value="1"/>
</dbReference>
<protein>
    <submittedName>
        <fullName evidence="4">ComF family protein</fullName>
    </submittedName>
</protein>
<dbReference type="InterPro" id="IPR051910">
    <property type="entry name" value="ComF/GntX_DNA_util-trans"/>
</dbReference>
<feature type="domain" description="Phosphoribosyltransferase" evidence="2">
    <location>
        <begin position="146"/>
        <end position="238"/>
    </location>
</feature>
<feature type="domain" description="Double zinc ribbon" evidence="3">
    <location>
        <begin position="16"/>
        <end position="70"/>
    </location>
</feature>
<proteinExistence type="inferred from homology"/>
<comment type="similarity">
    <text evidence="1">Belongs to the ComF/GntX family.</text>
</comment>
<evidence type="ECO:0000256" key="1">
    <source>
        <dbReference type="ARBA" id="ARBA00008007"/>
    </source>
</evidence>
<dbReference type="PANTHER" id="PTHR47505:SF1">
    <property type="entry name" value="DNA UTILIZATION PROTEIN YHGH"/>
    <property type="match status" value="1"/>
</dbReference>
<dbReference type="InterPro" id="IPR029057">
    <property type="entry name" value="PRTase-like"/>
</dbReference>
<dbReference type="STRING" id="265719.SAMN04488509_11240"/>